<reference evidence="3 4" key="2">
    <citation type="journal article" date="2010" name="Stand. Genomic Sci.">
        <title>Complete genome sequence of Nakamurella multipartita type strain (Y-104).</title>
        <authorList>
            <person name="Tice H."/>
            <person name="Mayilraj S."/>
            <person name="Sims D."/>
            <person name="Lapidus A."/>
            <person name="Nolan M."/>
            <person name="Lucas S."/>
            <person name="Glavina Del Rio T."/>
            <person name="Copeland A."/>
            <person name="Cheng J.F."/>
            <person name="Meincke L."/>
            <person name="Bruce D."/>
            <person name="Goodwin L."/>
            <person name="Pitluck S."/>
            <person name="Ivanova N."/>
            <person name="Mavromatis K."/>
            <person name="Ovchinnikova G."/>
            <person name="Pati A."/>
            <person name="Chen A."/>
            <person name="Palaniappan K."/>
            <person name="Land M."/>
            <person name="Hauser L."/>
            <person name="Chang Y.J."/>
            <person name="Jeffries C.D."/>
            <person name="Detter J.C."/>
            <person name="Brettin T."/>
            <person name="Rohde M."/>
            <person name="Goker M."/>
            <person name="Bristow J."/>
            <person name="Eisen J.A."/>
            <person name="Markowitz V."/>
            <person name="Hugenholtz P."/>
            <person name="Kyrpides N.C."/>
            <person name="Klenk H.P."/>
            <person name="Chen F."/>
        </authorList>
    </citation>
    <scope>NUCLEOTIDE SEQUENCE [LARGE SCALE GENOMIC DNA]</scope>
    <source>
        <strain evidence="4">ATCC 700099 / DSM 44233 / CIP 104796 / JCM 9543 / NBRC 105858 / Y-104</strain>
    </source>
</reference>
<dbReference type="RefSeq" id="WP_015747781.1">
    <property type="nucleotide sequence ID" value="NC_013235.1"/>
</dbReference>
<evidence type="ECO:0000313" key="3">
    <source>
        <dbReference type="EMBL" id="ACV78897.1"/>
    </source>
</evidence>
<evidence type="ECO:0000256" key="1">
    <source>
        <dbReference type="SAM" id="MobiDB-lite"/>
    </source>
</evidence>
<dbReference type="Proteomes" id="UP000002218">
    <property type="component" value="Chromosome"/>
</dbReference>
<evidence type="ECO:0000313" key="4">
    <source>
        <dbReference type="Proteomes" id="UP000002218"/>
    </source>
</evidence>
<dbReference type="EMBL" id="CP001737">
    <property type="protein sequence ID" value="ACV78897.1"/>
    <property type="molecule type" value="Genomic_DNA"/>
</dbReference>
<keyword evidence="2" id="KW-0812">Transmembrane</keyword>
<protein>
    <submittedName>
        <fullName evidence="3">Uncharacterized protein</fullName>
    </submittedName>
</protein>
<dbReference type="AlphaFoldDB" id="C8X7E4"/>
<evidence type="ECO:0000256" key="2">
    <source>
        <dbReference type="SAM" id="Phobius"/>
    </source>
</evidence>
<gene>
    <name evidence="3" type="ordered locus">Namu_2532</name>
</gene>
<dbReference type="eggNOG" id="COG0791">
    <property type="taxonomic scope" value="Bacteria"/>
</dbReference>
<organism evidence="3 4">
    <name type="scientific">Nakamurella multipartita (strain ATCC 700099 / DSM 44233 / CIP 104796 / JCM 9543 / NBRC 105858 / Y-104)</name>
    <name type="common">Microsphaera multipartita</name>
    <dbReference type="NCBI Taxonomy" id="479431"/>
    <lineage>
        <taxon>Bacteria</taxon>
        <taxon>Bacillati</taxon>
        <taxon>Actinomycetota</taxon>
        <taxon>Actinomycetes</taxon>
        <taxon>Nakamurellales</taxon>
        <taxon>Nakamurellaceae</taxon>
        <taxon>Nakamurella</taxon>
    </lineage>
</organism>
<keyword evidence="2" id="KW-1133">Transmembrane helix</keyword>
<dbReference type="KEGG" id="nml:Namu_2532"/>
<feature type="compositionally biased region" description="Polar residues" evidence="1">
    <location>
        <begin position="315"/>
        <end position="346"/>
    </location>
</feature>
<feature type="transmembrane region" description="Helical" evidence="2">
    <location>
        <begin position="24"/>
        <end position="52"/>
    </location>
</feature>
<keyword evidence="4" id="KW-1185">Reference proteome</keyword>
<sequence length="712" mass="74627">MESEQSGPVATITRPAARKAKSKLIIALTPYLVPILILAMIAAGIGAVVFIATISAVGSHAGAESQGEQAAVADGLPAHRAASIRAVAASQGIPWQILGALYAVSDQQAATTDPANAPITGTTPADAKTYAQQLLDRSSGDDPTVTLQQDATREGLRATAAGEPTVNSCGEPMVLSPILLGALAGLTTARWKITIDDFGFPGDREYCETGSFQHPKGNAVDLQGLLNRQTGQASSPGLDFVGADAQIASDFATDFLAALPRQGDGSHVHGGIGQKQCGVNPVFPPDSSLVYTFADSCDHLHVDVRNRTDLMESALTTTGSTPPATDPLTATSTRSSAPTGATSGHTTLDVHPDAPTGAATSTDAAGSEQALGALLAADMAATIGPGRISTLVDGAVKANGGPTVLAFPARMQDLVQEQRSAWVAAIGRLPIAGNSDSFAGAVYDIALRWSLIPRAACATTASTGSAGIVGGGLSSAMIPEPMRSETIRAGQAYDVPPSVVAALYLTENNGFSFANQYYDNGRNLSAFRLSTSSPQWKLATYGSTGLWPAGGTFRGPFQFGPIWERTYRSPEHPNVLLFADAVFGAAHYMADLGAKDNPDDDAIDQAAQGYNGQISWSPGGSSIRNPDPGRFSVVKQLYGFQAVRSRRRPDRRRRRRGRDRLARRDSHDRGRRPGPAQPRSPVPQEHRGDNQRRERASPGSADVFDRATTNSQ</sequence>
<feature type="compositionally biased region" description="Basic residues" evidence="1">
    <location>
        <begin position="644"/>
        <end position="658"/>
    </location>
</feature>
<dbReference type="OrthoDB" id="4974465at2"/>
<feature type="region of interest" description="Disordered" evidence="1">
    <location>
        <begin position="315"/>
        <end position="364"/>
    </location>
</feature>
<dbReference type="InterPro" id="IPR023346">
    <property type="entry name" value="Lysozyme-like_dom_sf"/>
</dbReference>
<dbReference type="InParanoid" id="C8X7E4"/>
<proteinExistence type="predicted"/>
<accession>C8X7E4</accession>
<feature type="region of interest" description="Disordered" evidence="1">
    <location>
        <begin position="643"/>
        <end position="712"/>
    </location>
</feature>
<feature type="compositionally biased region" description="Low complexity" evidence="1">
    <location>
        <begin position="353"/>
        <end position="364"/>
    </location>
</feature>
<feature type="compositionally biased region" description="Basic and acidic residues" evidence="1">
    <location>
        <begin position="659"/>
        <end position="668"/>
    </location>
</feature>
<name>C8X7E4_NAKMY</name>
<dbReference type="HOGENOM" id="CLU_015839_0_0_11"/>
<reference evidence="4" key="1">
    <citation type="submission" date="2009-09" db="EMBL/GenBank/DDBJ databases">
        <title>The complete genome of Nakamurella multipartita DSM 44233.</title>
        <authorList>
            <consortium name="US DOE Joint Genome Institute (JGI-PGF)"/>
            <person name="Lucas S."/>
            <person name="Copeland A."/>
            <person name="Lapidus A."/>
            <person name="Glavina del Rio T."/>
            <person name="Dalin E."/>
            <person name="Tice H."/>
            <person name="Bruce D."/>
            <person name="Goodwin L."/>
            <person name="Pitluck S."/>
            <person name="Kyrpides N."/>
            <person name="Mavromatis K."/>
            <person name="Ivanova N."/>
            <person name="Ovchinnikova G."/>
            <person name="Sims D."/>
            <person name="Meincke L."/>
            <person name="Brettin T."/>
            <person name="Detter J.C."/>
            <person name="Han C."/>
            <person name="Larimer F."/>
            <person name="Land M."/>
            <person name="Hauser L."/>
            <person name="Markowitz V."/>
            <person name="Cheng J.-F."/>
            <person name="Hugenholtz P."/>
            <person name="Woyke T."/>
            <person name="Wu D."/>
            <person name="Klenk H.-P."/>
            <person name="Eisen J.A."/>
        </authorList>
    </citation>
    <scope>NUCLEOTIDE SEQUENCE [LARGE SCALE GENOMIC DNA]</scope>
    <source>
        <strain evidence="4">ATCC 700099 / DSM 44233 / CIP 104796 / JCM 9543 / NBRC 105858 / Y-104</strain>
    </source>
</reference>
<keyword evidence="2" id="KW-0472">Membrane</keyword>
<dbReference type="SUPFAM" id="SSF53955">
    <property type="entry name" value="Lysozyme-like"/>
    <property type="match status" value="1"/>
</dbReference>
<feature type="compositionally biased region" description="Basic and acidic residues" evidence="1">
    <location>
        <begin position="684"/>
        <end position="696"/>
    </location>
</feature>